<accession>A0A1H6F2U2</accession>
<organism evidence="4 5">
    <name type="scientific">Candidatus Venteria ishoeyi</name>
    <dbReference type="NCBI Taxonomy" id="1899563"/>
    <lineage>
        <taxon>Bacteria</taxon>
        <taxon>Pseudomonadati</taxon>
        <taxon>Pseudomonadota</taxon>
        <taxon>Gammaproteobacteria</taxon>
        <taxon>Thiotrichales</taxon>
        <taxon>Thiotrichaceae</taxon>
        <taxon>Venteria</taxon>
    </lineage>
</organism>
<dbReference type="RefSeq" id="WP_103918510.1">
    <property type="nucleotide sequence ID" value="NZ_FMSV02000051.1"/>
</dbReference>
<feature type="transmembrane region" description="Helical" evidence="3">
    <location>
        <begin position="21"/>
        <end position="43"/>
    </location>
</feature>
<evidence type="ECO:0000256" key="2">
    <source>
        <dbReference type="SAM" id="MobiDB-lite"/>
    </source>
</evidence>
<dbReference type="EMBL" id="FMSV02000051">
    <property type="protein sequence ID" value="SEH04440.1"/>
    <property type="molecule type" value="Genomic_DNA"/>
</dbReference>
<dbReference type="Pfam" id="PF05137">
    <property type="entry name" value="PilN"/>
    <property type="match status" value="1"/>
</dbReference>
<dbReference type="InterPro" id="IPR052534">
    <property type="entry name" value="Extracell_DNA_Util/SecSys_Comp"/>
</dbReference>
<keyword evidence="5" id="KW-1185">Reference proteome</keyword>
<keyword evidence="3" id="KW-0472">Membrane</keyword>
<evidence type="ECO:0000313" key="4">
    <source>
        <dbReference type="EMBL" id="SEH04440.1"/>
    </source>
</evidence>
<keyword evidence="1" id="KW-0175">Coiled coil</keyword>
<feature type="region of interest" description="Disordered" evidence="2">
    <location>
        <begin position="162"/>
        <end position="191"/>
    </location>
</feature>
<dbReference type="PANTHER" id="PTHR40278:SF2">
    <property type="entry name" value="TYPE IV PILUS INNER MEMBRANE COMPONENT PILN"/>
    <property type="match status" value="1"/>
</dbReference>
<dbReference type="AlphaFoldDB" id="A0A1H6F2U2"/>
<evidence type="ECO:0000256" key="1">
    <source>
        <dbReference type="SAM" id="Coils"/>
    </source>
</evidence>
<keyword evidence="3" id="KW-0812">Transmembrane</keyword>
<evidence type="ECO:0000313" key="5">
    <source>
        <dbReference type="Proteomes" id="UP000236724"/>
    </source>
</evidence>
<gene>
    <name evidence="4" type="ORF">MBHS_00286</name>
</gene>
<proteinExistence type="predicted"/>
<dbReference type="GO" id="GO:0043107">
    <property type="term" value="P:type IV pilus-dependent motility"/>
    <property type="evidence" value="ECO:0007669"/>
    <property type="project" value="TreeGrafter"/>
</dbReference>
<protein>
    <submittedName>
        <fullName evidence="4">Fimbrial assembly protein (PilN)</fullName>
    </submittedName>
</protein>
<dbReference type="OrthoDB" id="5296173at2"/>
<sequence length="191" mass="22004">MAHINLLPWRDELRKEREIRFGLYAGIAVVITALIFLAAYTYVESLRANQQARNDYLNQQIKLANNKIKEIEALEKRREGVKKRISVIRKLNDSRPQIVRLFNDLSSTLPNGVFYKNIKQKNNAIDMDGAAQSNARVSSLMNRINSSDWLEKSTLNLVQNNEQPIEKGKKSRSFKLSVSMKIPQSEDKDKE</sequence>
<dbReference type="Proteomes" id="UP000236724">
    <property type="component" value="Unassembled WGS sequence"/>
</dbReference>
<dbReference type="PANTHER" id="PTHR40278">
    <property type="entry name" value="DNA UTILIZATION PROTEIN HOFN"/>
    <property type="match status" value="1"/>
</dbReference>
<feature type="coiled-coil region" evidence="1">
    <location>
        <begin position="47"/>
        <end position="91"/>
    </location>
</feature>
<evidence type="ECO:0000256" key="3">
    <source>
        <dbReference type="SAM" id="Phobius"/>
    </source>
</evidence>
<name>A0A1H6F2U2_9GAMM</name>
<reference evidence="4 5" key="1">
    <citation type="submission" date="2016-10" db="EMBL/GenBank/DDBJ databases">
        <authorList>
            <person name="de Groot N.N."/>
        </authorList>
    </citation>
    <scope>NUCLEOTIDE SEQUENCE [LARGE SCALE GENOMIC DNA]</scope>
    <source>
        <strain evidence="4">MBHS1</strain>
    </source>
</reference>
<dbReference type="GO" id="GO:0043683">
    <property type="term" value="P:type IV pilus assembly"/>
    <property type="evidence" value="ECO:0007669"/>
    <property type="project" value="TreeGrafter"/>
</dbReference>
<dbReference type="InterPro" id="IPR007813">
    <property type="entry name" value="PilN"/>
</dbReference>
<keyword evidence="3" id="KW-1133">Transmembrane helix</keyword>